<dbReference type="RefSeq" id="WP_015028818.1">
    <property type="nucleotide sequence ID" value="NC_018748.1"/>
</dbReference>
<proteinExistence type="predicted"/>
<protein>
    <recommendedName>
        <fullName evidence="4">DUF2911 domain-containing protein</fullName>
    </recommendedName>
</protein>
<name>A0ABN4ALZ8_EMTOG</name>
<dbReference type="Proteomes" id="UP000002875">
    <property type="component" value="Chromosome"/>
</dbReference>
<feature type="signal peptide" evidence="1">
    <location>
        <begin position="1"/>
        <end position="18"/>
    </location>
</feature>
<reference evidence="2 3" key="1">
    <citation type="submission" date="2011-07" db="EMBL/GenBank/DDBJ databases">
        <title>The complete genome of chromosome of Emticicia oligotrophica DSM 17448.</title>
        <authorList>
            <consortium name="US DOE Joint Genome Institute (JGI-PGF)"/>
            <person name="Lucas S."/>
            <person name="Han J."/>
            <person name="Lapidus A."/>
            <person name="Bruce D."/>
            <person name="Goodwin L."/>
            <person name="Pitluck S."/>
            <person name="Peters L."/>
            <person name="Kyrpides N."/>
            <person name="Mavromatis K."/>
            <person name="Ivanova N."/>
            <person name="Ovchinnikova G."/>
            <person name="Teshima H."/>
            <person name="Detter J.C."/>
            <person name="Tapia R."/>
            <person name="Han C."/>
            <person name="Land M."/>
            <person name="Hauser L."/>
            <person name="Markowitz V."/>
            <person name="Cheng J.-F."/>
            <person name="Hugenholtz P."/>
            <person name="Woyke T."/>
            <person name="Wu D."/>
            <person name="Tindall B."/>
            <person name="Pomrenke H."/>
            <person name="Brambilla E."/>
            <person name="Klenk H.-P."/>
            <person name="Eisen J.A."/>
        </authorList>
    </citation>
    <scope>NUCLEOTIDE SEQUENCE [LARGE SCALE GENOMIC DNA]</scope>
    <source>
        <strain evidence="2 3">DSM 17448</strain>
    </source>
</reference>
<evidence type="ECO:0000313" key="3">
    <source>
        <dbReference type="Proteomes" id="UP000002875"/>
    </source>
</evidence>
<organism evidence="2 3">
    <name type="scientific">Emticicia oligotrophica (strain DSM 17448 / CIP 109782 / MTCC 6937 / GPTSA100-15)</name>
    <dbReference type="NCBI Taxonomy" id="929562"/>
    <lineage>
        <taxon>Bacteria</taxon>
        <taxon>Pseudomonadati</taxon>
        <taxon>Bacteroidota</taxon>
        <taxon>Cytophagia</taxon>
        <taxon>Cytophagales</taxon>
        <taxon>Leadbetterellaceae</taxon>
        <taxon>Emticicia</taxon>
    </lineage>
</organism>
<evidence type="ECO:0008006" key="4">
    <source>
        <dbReference type="Google" id="ProtNLM"/>
    </source>
</evidence>
<sequence>MKKVLFFFSLMLTISTLAIGQASPRVSAESTNVKVSYGQPSKKGRVVFGGLEKFGTVWRTGANEATEITFKKDVKFGGKSVKAGTYSLFSKLGEKEWTIILNSELKQWGAYGYEKIKDKNVAEVTVPVKKLSDVVEKLTITTDDKTLTISWDTTSVSVPMEF</sequence>
<dbReference type="InterPro" id="IPR021314">
    <property type="entry name" value="DUF2911"/>
</dbReference>
<feature type="chain" id="PRO_5046215355" description="DUF2911 domain-containing protein" evidence="1">
    <location>
        <begin position="19"/>
        <end position="162"/>
    </location>
</feature>
<evidence type="ECO:0000313" key="2">
    <source>
        <dbReference type="EMBL" id="AFK03120.1"/>
    </source>
</evidence>
<accession>A0ABN4ALZ8</accession>
<keyword evidence="3" id="KW-1185">Reference proteome</keyword>
<keyword evidence="1" id="KW-0732">Signal</keyword>
<gene>
    <name evidence="2" type="ordered locus">Emtol_1980</name>
</gene>
<evidence type="ECO:0000256" key="1">
    <source>
        <dbReference type="SAM" id="SignalP"/>
    </source>
</evidence>
<dbReference type="EMBL" id="CP002961">
    <property type="protein sequence ID" value="AFK03120.1"/>
    <property type="molecule type" value="Genomic_DNA"/>
</dbReference>
<dbReference type="Pfam" id="PF11138">
    <property type="entry name" value="DUF2911"/>
    <property type="match status" value="1"/>
</dbReference>